<keyword evidence="3" id="KW-1185">Reference proteome</keyword>
<gene>
    <name evidence="2" type="ORF">J43TS3_26710</name>
</gene>
<organism evidence="2 3">
    <name type="scientific">Ornithinibacillus bavariensis</name>
    <dbReference type="NCBI Taxonomy" id="545502"/>
    <lineage>
        <taxon>Bacteria</taxon>
        <taxon>Bacillati</taxon>
        <taxon>Bacillota</taxon>
        <taxon>Bacilli</taxon>
        <taxon>Bacillales</taxon>
        <taxon>Bacillaceae</taxon>
        <taxon>Ornithinibacillus</taxon>
    </lineage>
</organism>
<protein>
    <submittedName>
        <fullName evidence="2">Uncharacterized protein</fullName>
    </submittedName>
</protein>
<keyword evidence="1" id="KW-0472">Membrane</keyword>
<accession>A0A920C6Q4</accession>
<comment type="caution">
    <text evidence="2">The sequence shown here is derived from an EMBL/GenBank/DDBJ whole genome shotgun (WGS) entry which is preliminary data.</text>
</comment>
<sequence>MERCIMRNRIKVVKLLFEIVITLIPFTITYLLLGNWLSGVNDFGRAYEEPWNPNIHYGWIEFDTFGEGFANYSFDVVQVFWIVLVLAIFLILLGKLIHVGLVKLIENRVKLKK</sequence>
<evidence type="ECO:0000313" key="3">
    <source>
        <dbReference type="Proteomes" id="UP000676917"/>
    </source>
</evidence>
<dbReference type="AlphaFoldDB" id="A0A920C6Q4"/>
<dbReference type="EMBL" id="BORP01000005">
    <property type="protein sequence ID" value="GIO28060.1"/>
    <property type="molecule type" value="Genomic_DNA"/>
</dbReference>
<keyword evidence="1" id="KW-0812">Transmembrane</keyword>
<feature type="transmembrane region" description="Helical" evidence="1">
    <location>
        <begin position="79"/>
        <end position="105"/>
    </location>
</feature>
<reference evidence="2" key="1">
    <citation type="submission" date="2021-03" db="EMBL/GenBank/DDBJ databases">
        <title>Antimicrobial resistance genes in bacteria isolated from Japanese honey, and their potential for conferring macrolide and lincosamide resistance in the American foulbrood pathogen Paenibacillus larvae.</title>
        <authorList>
            <person name="Okamoto M."/>
            <person name="Kumagai M."/>
            <person name="Kanamori H."/>
            <person name="Takamatsu D."/>
        </authorList>
    </citation>
    <scope>NUCLEOTIDE SEQUENCE</scope>
    <source>
        <strain evidence="2">J43TS3</strain>
    </source>
</reference>
<name>A0A920C6Q4_9BACI</name>
<evidence type="ECO:0000313" key="2">
    <source>
        <dbReference type="EMBL" id="GIO28060.1"/>
    </source>
</evidence>
<feature type="transmembrane region" description="Helical" evidence="1">
    <location>
        <begin position="12"/>
        <end position="33"/>
    </location>
</feature>
<evidence type="ECO:0000256" key="1">
    <source>
        <dbReference type="SAM" id="Phobius"/>
    </source>
</evidence>
<proteinExistence type="predicted"/>
<keyword evidence="1" id="KW-1133">Transmembrane helix</keyword>
<dbReference type="Proteomes" id="UP000676917">
    <property type="component" value="Unassembled WGS sequence"/>
</dbReference>